<comment type="similarity">
    <text evidence="1">Belongs to the proline racemase family.</text>
</comment>
<dbReference type="EMBL" id="JAUSVK010000001">
    <property type="protein sequence ID" value="MDQ0392723.1"/>
    <property type="molecule type" value="Genomic_DNA"/>
</dbReference>
<organism evidence="5 6">
    <name type="scientific">Labrys monachus</name>
    <dbReference type="NCBI Taxonomy" id="217067"/>
    <lineage>
        <taxon>Bacteria</taxon>
        <taxon>Pseudomonadati</taxon>
        <taxon>Pseudomonadota</taxon>
        <taxon>Alphaproteobacteria</taxon>
        <taxon>Hyphomicrobiales</taxon>
        <taxon>Xanthobacteraceae</taxon>
        <taxon>Labrys</taxon>
    </lineage>
</organism>
<dbReference type="Gene3D" id="3.10.310.10">
    <property type="entry name" value="Diaminopimelate Epimerase, Chain A, domain 1"/>
    <property type="match status" value="2"/>
</dbReference>
<dbReference type="Pfam" id="PF05544">
    <property type="entry name" value="Pro_racemase"/>
    <property type="match status" value="1"/>
</dbReference>
<dbReference type="InterPro" id="IPR008794">
    <property type="entry name" value="Pro_racemase_fam"/>
</dbReference>
<comment type="catalytic activity">
    <reaction evidence="3">
        <text>trans-4-hydroxy-L-proline = cis-4-hydroxy-D-proline</text>
        <dbReference type="Rhea" id="RHEA:21152"/>
        <dbReference type="ChEBI" id="CHEBI:57690"/>
        <dbReference type="ChEBI" id="CHEBI:58375"/>
        <dbReference type="EC" id="5.1.1.8"/>
    </reaction>
</comment>
<keyword evidence="6" id="KW-1185">Reference proteome</keyword>
<keyword evidence="2" id="KW-0413">Isomerase</keyword>
<evidence type="ECO:0000313" key="6">
    <source>
        <dbReference type="Proteomes" id="UP001237448"/>
    </source>
</evidence>
<dbReference type="SFLD" id="SFLDS00028">
    <property type="entry name" value="Proline_Racemase"/>
    <property type="match status" value="1"/>
</dbReference>
<evidence type="ECO:0000256" key="2">
    <source>
        <dbReference type="ARBA" id="ARBA00023235"/>
    </source>
</evidence>
<reference evidence="5 6" key="1">
    <citation type="submission" date="2023-07" db="EMBL/GenBank/DDBJ databases">
        <title>Genomic Encyclopedia of Type Strains, Phase IV (KMG-IV): sequencing the most valuable type-strain genomes for metagenomic binning, comparative biology and taxonomic classification.</title>
        <authorList>
            <person name="Goeker M."/>
        </authorList>
    </citation>
    <scope>NUCLEOTIDE SEQUENCE [LARGE SCALE GENOMIC DNA]</scope>
    <source>
        <strain evidence="5 6">DSM 5896</strain>
    </source>
</reference>
<keyword evidence="5" id="KW-0456">Lyase</keyword>
<dbReference type="SUPFAM" id="SSF54506">
    <property type="entry name" value="Diaminopimelate epimerase-like"/>
    <property type="match status" value="1"/>
</dbReference>
<comment type="caution">
    <text evidence="5">The sequence shown here is derived from an EMBL/GenBank/DDBJ whole genome shotgun (WGS) entry which is preliminary data.</text>
</comment>
<proteinExistence type="inferred from homology"/>
<evidence type="ECO:0000256" key="3">
    <source>
        <dbReference type="ARBA" id="ARBA00035826"/>
    </source>
</evidence>
<accession>A0ABU0FDN4</accession>
<sequence>MKKGTTRRLTVVDMHTAGEPVRIVTGGYPDLSGTTILDKRREARALHDELRRALMLEPRGHAGMYGVIPVPPHLPGADFAALFTHHEGYSTMCGHATIAIGRWLVESGQVPAAGPEVSFALELPCGLVGVHCRVEDGRVIETAFESVPAFLSRRAVSFDVPDIGTVTCDIAFGGAFYAILPSSHVGLDFFATPLPVLAAAGTAITAAGRRALDIVHPDAADLGFLYGTILTDDAPPPEPSYNLCIFAEGQIDRSPTGSGVTARMARDWARGLIGKGAERLFLGPTGIGFRATLSGEAEGPDGPAIRVRVAGSSAFCGTATFDIDPDDPLGCGFVLPETYGALRKGTVEGK</sequence>
<protein>
    <recommendedName>
        <fullName evidence="4">4-hydroxyproline epimerase</fullName>
        <ecNumber evidence="4">5.1.1.8</ecNumber>
    </recommendedName>
</protein>
<dbReference type="PANTHER" id="PTHR33442">
    <property type="entry name" value="TRANS-3-HYDROXY-L-PROLINE DEHYDRATASE"/>
    <property type="match status" value="1"/>
</dbReference>
<dbReference type="PANTHER" id="PTHR33442:SF1">
    <property type="entry name" value="TRANS-3-HYDROXY-L-PROLINE DEHYDRATASE"/>
    <property type="match status" value="1"/>
</dbReference>
<name>A0ABU0FDN4_9HYPH</name>
<dbReference type="RefSeq" id="WP_307427031.1">
    <property type="nucleotide sequence ID" value="NZ_JAUSVK010000001.1"/>
</dbReference>
<evidence type="ECO:0000256" key="4">
    <source>
        <dbReference type="ARBA" id="ARBA00039135"/>
    </source>
</evidence>
<dbReference type="GO" id="GO:0050346">
    <property type="term" value="F:trans-L-3-hydroxyproline dehydratase activity"/>
    <property type="evidence" value="ECO:0007669"/>
    <property type="project" value="UniProtKB-EC"/>
</dbReference>
<evidence type="ECO:0000313" key="5">
    <source>
        <dbReference type="EMBL" id="MDQ0392723.1"/>
    </source>
</evidence>
<dbReference type="Proteomes" id="UP001237448">
    <property type="component" value="Unassembled WGS sequence"/>
</dbReference>
<dbReference type="EC" id="5.1.1.8" evidence="4"/>
<dbReference type="PIRSF" id="PIRSF029792">
    <property type="entry name" value="Pro_racemase"/>
    <property type="match status" value="1"/>
</dbReference>
<evidence type="ECO:0000256" key="1">
    <source>
        <dbReference type="ARBA" id="ARBA00007529"/>
    </source>
</evidence>
<gene>
    <name evidence="5" type="ORF">J3R73_002515</name>
</gene>